<organism evidence="2 3">
    <name type="scientific">Spongiibacter pelagi</name>
    <dbReference type="NCBI Taxonomy" id="2760804"/>
    <lineage>
        <taxon>Bacteria</taxon>
        <taxon>Pseudomonadati</taxon>
        <taxon>Pseudomonadota</taxon>
        <taxon>Gammaproteobacteria</taxon>
        <taxon>Cellvibrionales</taxon>
        <taxon>Spongiibacteraceae</taxon>
        <taxon>Spongiibacter</taxon>
    </lineage>
</organism>
<dbReference type="Gene3D" id="3.30.70.100">
    <property type="match status" value="1"/>
</dbReference>
<dbReference type="RefSeq" id="WP_040803791.1">
    <property type="nucleotide sequence ID" value="NZ_JACXLD010000010.1"/>
</dbReference>
<evidence type="ECO:0000256" key="1">
    <source>
        <dbReference type="SAM" id="Phobius"/>
    </source>
</evidence>
<dbReference type="Proteomes" id="UP000610558">
    <property type="component" value="Unassembled WGS sequence"/>
</dbReference>
<accession>A0A927GWS2</accession>
<sequence length="189" mass="22141">MTHDNLDRNSGATVVISHRVHHNRKPEYESWLNEIIPLSEASPGFLDRHIVRPVPGITDTYSIMIRFRTAEQLKSWMTSPKRQQLIDKARPFISGNDDFNITSGLDFWFTPRNVRAKIPVRWKQYLLTWSAIYPLVLFIPIILSPLFNLLGIQHNRLLNTLAVTAVAVFLMVYMIMPRYTRLVHKWLFK</sequence>
<keyword evidence="2" id="KW-0503">Monooxygenase</keyword>
<keyword evidence="2" id="KW-0560">Oxidoreductase</keyword>
<keyword evidence="3" id="KW-1185">Reference proteome</keyword>
<dbReference type="InterPro" id="IPR038762">
    <property type="entry name" value="ABM_predict"/>
</dbReference>
<evidence type="ECO:0000313" key="2">
    <source>
        <dbReference type="EMBL" id="MBD2860056.1"/>
    </source>
</evidence>
<reference evidence="2" key="1">
    <citation type="submission" date="2020-09" db="EMBL/GenBank/DDBJ databases">
        <authorList>
            <person name="Yoon J.-W."/>
        </authorList>
    </citation>
    <scope>NUCLEOTIDE SEQUENCE</scope>
    <source>
        <strain evidence="2">KMU-158</strain>
    </source>
</reference>
<dbReference type="AlphaFoldDB" id="A0A927GWS2"/>
<comment type="caution">
    <text evidence="2">The sequence shown here is derived from an EMBL/GenBank/DDBJ whole genome shotgun (WGS) entry which is preliminary data.</text>
</comment>
<evidence type="ECO:0000313" key="3">
    <source>
        <dbReference type="Proteomes" id="UP000610558"/>
    </source>
</evidence>
<keyword evidence="1" id="KW-0472">Membrane</keyword>
<proteinExistence type="predicted"/>
<keyword evidence="1" id="KW-1133">Transmembrane helix</keyword>
<dbReference type="PANTHER" id="PTHR40057:SF1">
    <property type="entry name" value="SLR1162 PROTEIN"/>
    <property type="match status" value="1"/>
</dbReference>
<protein>
    <submittedName>
        <fullName evidence="2">Antibiotic biosynthesis monooxygenase</fullName>
    </submittedName>
</protein>
<name>A0A927GWS2_9GAMM</name>
<dbReference type="EMBL" id="JACXLD010000010">
    <property type="protein sequence ID" value="MBD2860056.1"/>
    <property type="molecule type" value="Genomic_DNA"/>
</dbReference>
<dbReference type="SUPFAM" id="SSF54909">
    <property type="entry name" value="Dimeric alpha+beta barrel"/>
    <property type="match status" value="1"/>
</dbReference>
<feature type="transmembrane region" description="Helical" evidence="1">
    <location>
        <begin position="157"/>
        <end position="176"/>
    </location>
</feature>
<dbReference type="PANTHER" id="PTHR40057">
    <property type="entry name" value="SLR1162 PROTEIN"/>
    <property type="match status" value="1"/>
</dbReference>
<keyword evidence="1" id="KW-0812">Transmembrane</keyword>
<dbReference type="GO" id="GO:0004497">
    <property type="term" value="F:monooxygenase activity"/>
    <property type="evidence" value="ECO:0007669"/>
    <property type="project" value="UniProtKB-KW"/>
</dbReference>
<gene>
    <name evidence="2" type="ORF">IB286_13685</name>
</gene>
<dbReference type="InterPro" id="IPR011008">
    <property type="entry name" value="Dimeric_a/b-barrel"/>
</dbReference>
<feature type="transmembrane region" description="Helical" evidence="1">
    <location>
        <begin position="125"/>
        <end position="151"/>
    </location>
</feature>